<feature type="region of interest" description="Disordered" evidence="2">
    <location>
        <begin position="21"/>
        <end position="41"/>
    </location>
</feature>
<evidence type="ECO:0000313" key="4">
    <source>
        <dbReference type="Proteomes" id="UP000734854"/>
    </source>
</evidence>
<dbReference type="PANTHER" id="PTHR45717">
    <property type="entry name" value="OS12G0527900 PROTEIN"/>
    <property type="match status" value="1"/>
</dbReference>
<dbReference type="GO" id="GO:0005739">
    <property type="term" value="C:mitochondrion"/>
    <property type="evidence" value="ECO:0007669"/>
    <property type="project" value="TreeGrafter"/>
</dbReference>
<evidence type="ECO:0000256" key="1">
    <source>
        <dbReference type="ARBA" id="ARBA00007626"/>
    </source>
</evidence>
<evidence type="ECO:0008006" key="5">
    <source>
        <dbReference type="Google" id="ProtNLM"/>
    </source>
</evidence>
<comment type="caution">
    <text evidence="3">The sequence shown here is derived from an EMBL/GenBank/DDBJ whole genome shotgun (WGS) entry which is preliminary data.</text>
</comment>
<dbReference type="EMBL" id="JACMSC010000006">
    <property type="protein sequence ID" value="KAG6518537.1"/>
    <property type="molecule type" value="Genomic_DNA"/>
</dbReference>
<sequence>MSMAKRPIPLLNRVLAEKIVPPLQDQRRGPSPGKEDDEELISKGELSKEAADSSLDLFVEWLEARNKIELVEWNYASHLDLNAKVNGLLEAEEYIKKKTSQNRSGVRWFTEFVGYLCCCCQRQIRDLGLPITPFACNQLLLLYKRVDRREIADVLLMMEKENIKPTSFTYKMLVNVKGKFHDIGYGANSGDNEI</sequence>
<proteinExistence type="inferred from homology"/>
<name>A0A8J5LGX3_ZINOF</name>
<evidence type="ECO:0000256" key="2">
    <source>
        <dbReference type="SAM" id="MobiDB-lite"/>
    </source>
</evidence>
<dbReference type="AlphaFoldDB" id="A0A8J5LGX3"/>
<accession>A0A8J5LGX3</accession>
<protein>
    <recommendedName>
        <fullName evidence="5">Pentatricopeptide repeat-containing protein</fullName>
    </recommendedName>
</protein>
<reference evidence="3 4" key="1">
    <citation type="submission" date="2020-08" db="EMBL/GenBank/DDBJ databases">
        <title>Plant Genome Project.</title>
        <authorList>
            <person name="Zhang R.-G."/>
        </authorList>
    </citation>
    <scope>NUCLEOTIDE SEQUENCE [LARGE SCALE GENOMIC DNA]</scope>
    <source>
        <tissue evidence="3">Rhizome</tissue>
    </source>
</reference>
<keyword evidence="4" id="KW-1185">Reference proteome</keyword>
<gene>
    <name evidence="3" type="ORF">ZIOFF_022014</name>
</gene>
<comment type="similarity">
    <text evidence="1">Belongs to the PPR family. P subfamily.</text>
</comment>
<dbReference type="Proteomes" id="UP000734854">
    <property type="component" value="Unassembled WGS sequence"/>
</dbReference>
<dbReference type="PANTHER" id="PTHR45717:SF15">
    <property type="entry name" value="AGL218WP"/>
    <property type="match status" value="1"/>
</dbReference>
<evidence type="ECO:0000313" key="3">
    <source>
        <dbReference type="EMBL" id="KAG6518537.1"/>
    </source>
</evidence>
<organism evidence="3 4">
    <name type="scientific">Zingiber officinale</name>
    <name type="common">Ginger</name>
    <name type="synonym">Amomum zingiber</name>
    <dbReference type="NCBI Taxonomy" id="94328"/>
    <lineage>
        <taxon>Eukaryota</taxon>
        <taxon>Viridiplantae</taxon>
        <taxon>Streptophyta</taxon>
        <taxon>Embryophyta</taxon>
        <taxon>Tracheophyta</taxon>
        <taxon>Spermatophyta</taxon>
        <taxon>Magnoliopsida</taxon>
        <taxon>Liliopsida</taxon>
        <taxon>Zingiberales</taxon>
        <taxon>Zingiberaceae</taxon>
        <taxon>Zingiber</taxon>
    </lineage>
</organism>